<keyword evidence="2" id="KW-0812">Transmembrane</keyword>
<dbReference type="NCBIfam" id="NF008528">
    <property type="entry name" value="PRK11463.1-2"/>
    <property type="match status" value="1"/>
</dbReference>
<dbReference type="InterPro" id="IPR007313">
    <property type="entry name" value="FxsA"/>
</dbReference>
<sequence length="154" mass="17045">MPWIFILLPWLELWTLIELGSEIGGFATLLYVAGTLFLGLGLLRRKGLSMLRQMQTQYGGRVLGPQLLLDDAAVLGSGLLLMIPGVITDILALLLMVGPLRRGLARLIGGSNGEQEGLQDHPQDRTQNRAFEARQPRDPGQQQTLEGEFRRLDD</sequence>
<evidence type="ECO:0000313" key="3">
    <source>
        <dbReference type="EMBL" id="MCX2983224.1"/>
    </source>
</evidence>
<name>A0ABT3TMF7_9GAMM</name>
<accession>A0ABT3TMF7</accession>
<keyword evidence="2" id="KW-1133">Transmembrane helix</keyword>
<evidence type="ECO:0000256" key="2">
    <source>
        <dbReference type="SAM" id="Phobius"/>
    </source>
</evidence>
<evidence type="ECO:0000313" key="4">
    <source>
        <dbReference type="Proteomes" id="UP001143362"/>
    </source>
</evidence>
<feature type="compositionally biased region" description="Basic and acidic residues" evidence="1">
    <location>
        <begin position="118"/>
        <end position="137"/>
    </location>
</feature>
<feature type="transmembrane region" description="Helical" evidence="2">
    <location>
        <begin position="23"/>
        <end position="43"/>
    </location>
</feature>
<feature type="transmembrane region" description="Helical" evidence="2">
    <location>
        <begin position="73"/>
        <end position="97"/>
    </location>
</feature>
<feature type="region of interest" description="Disordered" evidence="1">
    <location>
        <begin position="112"/>
        <end position="154"/>
    </location>
</feature>
<keyword evidence="2" id="KW-0472">Membrane</keyword>
<dbReference type="PANTHER" id="PTHR35335:SF1">
    <property type="entry name" value="UPF0716 PROTEIN FXSA"/>
    <property type="match status" value="1"/>
</dbReference>
<dbReference type="EMBL" id="SHNN01000006">
    <property type="protein sequence ID" value="MCX2983224.1"/>
    <property type="molecule type" value="Genomic_DNA"/>
</dbReference>
<dbReference type="Proteomes" id="UP001143362">
    <property type="component" value="Unassembled WGS sequence"/>
</dbReference>
<dbReference type="Pfam" id="PF04186">
    <property type="entry name" value="FxsA"/>
    <property type="match status" value="1"/>
</dbReference>
<reference evidence="3" key="1">
    <citation type="submission" date="2019-02" db="EMBL/GenBank/DDBJ databases">
        <authorList>
            <person name="Li S.-H."/>
        </authorList>
    </citation>
    <scope>NUCLEOTIDE SEQUENCE</scope>
    <source>
        <strain evidence="3">IMCC14734</strain>
    </source>
</reference>
<organism evidence="3 4">
    <name type="scientific">Candidatus Litorirhabdus singularis</name>
    <dbReference type="NCBI Taxonomy" id="2518993"/>
    <lineage>
        <taxon>Bacteria</taxon>
        <taxon>Pseudomonadati</taxon>
        <taxon>Pseudomonadota</taxon>
        <taxon>Gammaproteobacteria</taxon>
        <taxon>Cellvibrionales</taxon>
        <taxon>Halieaceae</taxon>
        <taxon>Candidatus Litorirhabdus</taxon>
    </lineage>
</organism>
<keyword evidence="4" id="KW-1185">Reference proteome</keyword>
<evidence type="ECO:0000256" key="1">
    <source>
        <dbReference type="SAM" id="MobiDB-lite"/>
    </source>
</evidence>
<dbReference type="PANTHER" id="PTHR35335">
    <property type="entry name" value="UPF0716 PROTEIN FXSA"/>
    <property type="match status" value="1"/>
</dbReference>
<gene>
    <name evidence="3" type="ORF">EYC98_20370</name>
</gene>
<proteinExistence type="predicted"/>
<dbReference type="RefSeq" id="WP_279247260.1">
    <property type="nucleotide sequence ID" value="NZ_SHNN01000006.1"/>
</dbReference>
<comment type="caution">
    <text evidence="3">The sequence shown here is derived from an EMBL/GenBank/DDBJ whole genome shotgun (WGS) entry which is preliminary data.</text>
</comment>
<protein>
    <submittedName>
        <fullName evidence="3">FxsA family protein</fullName>
    </submittedName>
</protein>